<organism evidence="1 2">
    <name type="scientific">Smittium culicis</name>
    <dbReference type="NCBI Taxonomy" id="133412"/>
    <lineage>
        <taxon>Eukaryota</taxon>
        <taxon>Fungi</taxon>
        <taxon>Fungi incertae sedis</taxon>
        <taxon>Zoopagomycota</taxon>
        <taxon>Kickxellomycotina</taxon>
        <taxon>Harpellomycetes</taxon>
        <taxon>Harpellales</taxon>
        <taxon>Legeriomycetaceae</taxon>
        <taxon>Smittium</taxon>
    </lineage>
</organism>
<accession>A0A1R1XSF5</accession>
<comment type="caution">
    <text evidence="1">The sequence shown here is derived from an EMBL/GenBank/DDBJ whole genome shotgun (WGS) entry which is preliminary data.</text>
</comment>
<evidence type="ECO:0000313" key="2">
    <source>
        <dbReference type="Proteomes" id="UP000187429"/>
    </source>
</evidence>
<name>A0A1R1XSF5_9FUNG</name>
<feature type="non-terminal residue" evidence="1">
    <location>
        <position position="14"/>
    </location>
</feature>
<evidence type="ECO:0000313" key="1">
    <source>
        <dbReference type="EMBL" id="OMJ17583.1"/>
    </source>
</evidence>
<dbReference type="EMBL" id="LSSM01003545">
    <property type="protein sequence ID" value="OMJ17583.1"/>
    <property type="molecule type" value="Genomic_DNA"/>
</dbReference>
<keyword evidence="2" id="KW-1185">Reference proteome</keyword>
<proteinExistence type="predicted"/>
<gene>
    <name evidence="1" type="ORF">AYI69_g7366</name>
</gene>
<protein>
    <submittedName>
        <fullName evidence="1">Uncharacterized protein</fullName>
    </submittedName>
</protein>
<sequence length="14" mass="1410">MYKDASNVGIGAAL</sequence>
<dbReference type="Proteomes" id="UP000187429">
    <property type="component" value="Unassembled WGS sequence"/>
</dbReference>
<reference evidence="2" key="1">
    <citation type="submission" date="2017-01" db="EMBL/GenBank/DDBJ databases">
        <authorList>
            <person name="Wang Y."/>
            <person name="White M."/>
            <person name="Kvist S."/>
            <person name="Moncalvo J.-M."/>
        </authorList>
    </citation>
    <scope>NUCLEOTIDE SEQUENCE [LARGE SCALE GENOMIC DNA]</scope>
    <source>
        <strain evidence="2">ID-206-W2</strain>
    </source>
</reference>